<name>A0AAV5VIQ4_9BILA</name>
<keyword evidence="2" id="KW-1185">Reference proteome</keyword>
<protein>
    <submittedName>
        <fullName evidence="1">Uncharacterized protein</fullName>
    </submittedName>
</protein>
<evidence type="ECO:0000313" key="2">
    <source>
        <dbReference type="Proteomes" id="UP001432322"/>
    </source>
</evidence>
<proteinExistence type="predicted"/>
<evidence type="ECO:0000313" key="1">
    <source>
        <dbReference type="EMBL" id="GMT19218.1"/>
    </source>
</evidence>
<dbReference type="AlphaFoldDB" id="A0AAV5VIQ4"/>
<reference evidence="1" key="1">
    <citation type="submission" date="2023-10" db="EMBL/GenBank/DDBJ databases">
        <title>Genome assembly of Pristionchus species.</title>
        <authorList>
            <person name="Yoshida K."/>
            <person name="Sommer R.J."/>
        </authorList>
    </citation>
    <scope>NUCLEOTIDE SEQUENCE</scope>
    <source>
        <strain evidence="1">RS5133</strain>
    </source>
</reference>
<comment type="caution">
    <text evidence="1">The sequence shown here is derived from an EMBL/GenBank/DDBJ whole genome shotgun (WGS) entry which is preliminary data.</text>
</comment>
<accession>A0AAV5VIQ4</accession>
<organism evidence="1 2">
    <name type="scientific">Pristionchus fissidentatus</name>
    <dbReference type="NCBI Taxonomy" id="1538716"/>
    <lineage>
        <taxon>Eukaryota</taxon>
        <taxon>Metazoa</taxon>
        <taxon>Ecdysozoa</taxon>
        <taxon>Nematoda</taxon>
        <taxon>Chromadorea</taxon>
        <taxon>Rhabditida</taxon>
        <taxon>Rhabditina</taxon>
        <taxon>Diplogasteromorpha</taxon>
        <taxon>Diplogasteroidea</taxon>
        <taxon>Neodiplogasteridae</taxon>
        <taxon>Pristionchus</taxon>
    </lineage>
</organism>
<dbReference type="Proteomes" id="UP001432322">
    <property type="component" value="Unassembled WGS sequence"/>
</dbReference>
<gene>
    <name evidence="1" type="ORF">PFISCL1PPCAC_10515</name>
</gene>
<sequence length="139" mass="13420">MSLLSCCLQGEPGFEGSYNKGKNTKKYKRPDMSGEDEEFKKIEVKQDEFSGLIGNIAGNILRDKVGGDAGNILAGLADNVLSGGGNKGGFGAGGGGFGGGGGGGGNDLGGLLGGLLSGGGNRGNQGGFGGGGGGYNQGG</sequence>
<feature type="non-terminal residue" evidence="1">
    <location>
        <position position="139"/>
    </location>
</feature>
<dbReference type="EMBL" id="BTSY01000003">
    <property type="protein sequence ID" value="GMT19218.1"/>
    <property type="molecule type" value="Genomic_DNA"/>
</dbReference>